<gene>
    <name evidence="3" type="ORF">E0H75_06525</name>
</gene>
<accession>A0A4R0K3L1</accession>
<name>A0A4R0K3L1_9ACTN</name>
<dbReference type="OrthoDB" id="5523400at2"/>
<comment type="caution">
    <text evidence="3">The sequence shown here is derived from an EMBL/GenBank/DDBJ whole genome shotgun (WGS) entry which is preliminary data.</text>
</comment>
<comment type="similarity">
    <text evidence="1">Belongs to the YciI family.</text>
</comment>
<dbReference type="Gene3D" id="3.30.70.1060">
    <property type="entry name" value="Dimeric alpha+beta barrel"/>
    <property type="match status" value="1"/>
</dbReference>
<evidence type="ECO:0000259" key="2">
    <source>
        <dbReference type="Pfam" id="PF03795"/>
    </source>
</evidence>
<dbReference type="Pfam" id="PF03795">
    <property type="entry name" value="YCII"/>
    <property type="match status" value="1"/>
</dbReference>
<organism evidence="3 4">
    <name type="scientific">Kribbella capetownensis</name>
    <dbReference type="NCBI Taxonomy" id="1572659"/>
    <lineage>
        <taxon>Bacteria</taxon>
        <taxon>Bacillati</taxon>
        <taxon>Actinomycetota</taxon>
        <taxon>Actinomycetes</taxon>
        <taxon>Propionibacteriales</taxon>
        <taxon>Kribbellaceae</taxon>
        <taxon>Kribbella</taxon>
    </lineage>
</organism>
<dbReference type="AlphaFoldDB" id="A0A4R0K3L1"/>
<evidence type="ECO:0000256" key="1">
    <source>
        <dbReference type="ARBA" id="ARBA00007689"/>
    </source>
</evidence>
<dbReference type="SUPFAM" id="SSF54909">
    <property type="entry name" value="Dimeric alpha+beta barrel"/>
    <property type="match status" value="1"/>
</dbReference>
<evidence type="ECO:0000313" key="4">
    <source>
        <dbReference type="Proteomes" id="UP000293342"/>
    </source>
</evidence>
<reference evidence="3 4" key="1">
    <citation type="submission" date="2019-02" db="EMBL/GenBank/DDBJ databases">
        <title>Kribbella capetownensis sp. nov. and Kribbella speibonae sp. nov., isolated from soil.</title>
        <authorList>
            <person name="Curtis S.M."/>
            <person name="Norton I."/>
            <person name="Everest G.J."/>
            <person name="Meyers P.R."/>
        </authorList>
    </citation>
    <scope>NUCLEOTIDE SEQUENCE [LARGE SCALE GENOMIC DNA]</scope>
    <source>
        <strain evidence="3 4">YM53</strain>
    </source>
</reference>
<dbReference type="Proteomes" id="UP000293342">
    <property type="component" value="Unassembled WGS sequence"/>
</dbReference>
<proteinExistence type="inferred from homology"/>
<protein>
    <recommendedName>
        <fullName evidence="2">YCII-related domain-containing protein</fullName>
    </recommendedName>
</protein>
<keyword evidence="4" id="KW-1185">Reference proteome</keyword>
<dbReference type="InterPro" id="IPR005545">
    <property type="entry name" value="YCII"/>
</dbReference>
<dbReference type="EMBL" id="SJKD01000001">
    <property type="protein sequence ID" value="TCC54139.1"/>
    <property type="molecule type" value="Genomic_DNA"/>
</dbReference>
<sequence length="127" mass="14579">MPWQQLIRDGRERGFLTKQLYAVFSTPVNGLGPILEVLDEHAAWQVKLEEDGVMFVAGPLADDAEERWEGEGFFVYRASSRDEAIRIAEEDPMHRSGARTFRVRPWLLNEGSFRTHINYSTGRAEIL</sequence>
<feature type="domain" description="YCII-related" evidence="2">
    <location>
        <begin position="31"/>
        <end position="106"/>
    </location>
</feature>
<dbReference type="InterPro" id="IPR011008">
    <property type="entry name" value="Dimeric_a/b-barrel"/>
</dbReference>
<evidence type="ECO:0000313" key="3">
    <source>
        <dbReference type="EMBL" id="TCC54139.1"/>
    </source>
</evidence>